<dbReference type="RefSeq" id="WP_141785731.1">
    <property type="nucleotide sequence ID" value="NZ_BAAAIK010000001.1"/>
</dbReference>
<dbReference type="InterPro" id="IPR004360">
    <property type="entry name" value="Glyas_Fos-R_dOase_dom"/>
</dbReference>
<feature type="domain" description="VOC" evidence="1">
    <location>
        <begin position="2"/>
        <end position="116"/>
    </location>
</feature>
<reference evidence="2 3" key="1">
    <citation type="submission" date="2019-06" db="EMBL/GenBank/DDBJ databases">
        <title>Sequencing the genomes of 1000 actinobacteria strains.</title>
        <authorList>
            <person name="Klenk H.-P."/>
        </authorList>
    </citation>
    <scope>NUCLEOTIDE SEQUENCE [LARGE SCALE GENOMIC DNA]</scope>
    <source>
        <strain evidence="2 3">DSM 12335</strain>
    </source>
</reference>
<dbReference type="Pfam" id="PF00903">
    <property type="entry name" value="Glyoxalase"/>
    <property type="match status" value="1"/>
</dbReference>
<keyword evidence="2" id="KW-0560">Oxidoreductase</keyword>
<dbReference type="SUPFAM" id="SSF54593">
    <property type="entry name" value="Glyoxalase/Bleomycin resistance protein/Dihydroxybiphenyl dioxygenase"/>
    <property type="match status" value="1"/>
</dbReference>
<accession>A0A542YUL7</accession>
<protein>
    <submittedName>
        <fullName evidence="2">Catechol 2,3-dioxygenase-like lactoylglutathione lyase family enzyme</fullName>
    </submittedName>
</protein>
<proteinExistence type="predicted"/>
<dbReference type="InterPro" id="IPR029068">
    <property type="entry name" value="Glyas_Bleomycin-R_OHBP_Dase"/>
</dbReference>
<dbReference type="PANTHER" id="PTHR39175:SF1">
    <property type="entry name" value="FAMILY PROTEIN, PUTATIVE (AFU_ORTHOLOGUE AFUA_3G15060)-RELATED"/>
    <property type="match status" value="1"/>
</dbReference>
<organism evidence="2 3">
    <name type="scientific">Ornithinicoccus hortensis</name>
    <dbReference type="NCBI Taxonomy" id="82346"/>
    <lineage>
        <taxon>Bacteria</taxon>
        <taxon>Bacillati</taxon>
        <taxon>Actinomycetota</taxon>
        <taxon>Actinomycetes</taxon>
        <taxon>Micrococcales</taxon>
        <taxon>Intrasporangiaceae</taxon>
        <taxon>Ornithinicoccus</taxon>
    </lineage>
</organism>
<name>A0A542YUL7_9MICO</name>
<dbReference type="PANTHER" id="PTHR39175">
    <property type="entry name" value="FAMILY PROTEIN, PUTATIVE (AFU_ORTHOLOGUE AFUA_3G15060)-RELATED"/>
    <property type="match status" value="1"/>
</dbReference>
<dbReference type="EMBL" id="VFOP01000001">
    <property type="protein sequence ID" value="TQL51777.1"/>
    <property type="molecule type" value="Genomic_DNA"/>
</dbReference>
<keyword evidence="2" id="KW-0456">Lyase</keyword>
<dbReference type="Gene3D" id="3.10.180.10">
    <property type="entry name" value="2,3-Dihydroxybiphenyl 1,2-Dioxygenase, domain 1"/>
    <property type="match status" value="1"/>
</dbReference>
<evidence type="ECO:0000313" key="2">
    <source>
        <dbReference type="EMBL" id="TQL51777.1"/>
    </source>
</evidence>
<evidence type="ECO:0000313" key="3">
    <source>
        <dbReference type="Proteomes" id="UP000319516"/>
    </source>
</evidence>
<comment type="caution">
    <text evidence="2">The sequence shown here is derived from an EMBL/GenBank/DDBJ whole genome shotgun (WGS) entry which is preliminary data.</text>
</comment>
<keyword evidence="2" id="KW-0223">Dioxygenase</keyword>
<dbReference type="AlphaFoldDB" id="A0A542YUL7"/>
<keyword evidence="3" id="KW-1185">Reference proteome</keyword>
<sequence>MRLHHVQVSIPAGGEDAARSFYGGVLGLAEVPKPERLAARGGVWFRQEGLELHLGVEEPFSPAGKAHPAFAVADVAALAAAVEAAGYPVTWDDNIPGVLRFHTRDGHGNRVELQQETTA</sequence>
<dbReference type="PROSITE" id="PS51819">
    <property type="entry name" value="VOC"/>
    <property type="match status" value="1"/>
</dbReference>
<dbReference type="GO" id="GO:0051213">
    <property type="term" value="F:dioxygenase activity"/>
    <property type="evidence" value="ECO:0007669"/>
    <property type="project" value="UniProtKB-KW"/>
</dbReference>
<dbReference type="GO" id="GO:0016829">
    <property type="term" value="F:lyase activity"/>
    <property type="evidence" value="ECO:0007669"/>
    <property type="project" value="UniProtKB-KW"/>
</dbReference>
<evidence type="ECO:0000259" key="1">
    <source>
        <dbReference type="PROSITE" id="PS51819"/>
    </source>
</evidence>
<dbReference type="OrthoDB" id="9813630at2"/>
<dbReference type="InterPro" id="IPR037523">
    <property type="entry name" value="VOC_core"/>
</dbReference>
<gene>
    <name evidence="2" type="ORF">FB467_2939</name>
</gene>
<dbReference type="Proteomes" id="UP000319516">
    <property type="component" value="Unassembled WGS sequence"/>
</dbReference>